<keyword evidence="14" id="KW-1185">Reference proteome</keyword>
<keyword evidence="6 11" id="KW-0812">Transmembrane</keyword>
<feature type="domain" description="General secretion pathway GspH" evidence="12">
    <location>
        <begin position="47"/>
        <end position="153"/>
    </location>
</feature>
<evidence type="ECO:0000313" key="14">
    <source>
        <dbReference type="Proteomes" id="UP000308891"/>
    </source>
</evidence>
<organism evidence="13 14">
    <name type="scientific">Crenobacter intestini</name>
    <dbReference type="NCBI Taxonomy" id="2563443"/>
    <lineage>
        <taxon>Bacteria</taxon>
        <taxon>Pseudomonadati</taxon>
        <taxon>Pseudomonadota</taxon>
        <taxon>Betaproteobacteria</taxon>
        <taxon>Neisseriales</taxon>
        <taxon>Neisseriaceae</taxon>
        <taxon>Crenobacter</taxon>
    </lineage>
</organism>
<proteinExistence type="inferred from homology"/>
<dbReference type="SUPFAM" id="SSF54523">
    <property type="entry name" value="Pili subunits"/>
    <property type="match status" value="1"/>
</dbReference>
<dbReference type="EMBL" id="STGJ01000007">
    <property type="protein sequence ID" value="TIC83507.1"/>
    <property type="molecule type" value="Genomic_DNA"/>
</dbReference>
<keyword evidence="7 11" id="KW-1133">Transmembrane helix</keyword>
<dbReference type="GO" id="GO:0015627">
    <property type="term" value="C:type II protein secretion system complex"/>
    <property type="evidence" value="ECO:0007669"/>
    <property type="project" value="InterPro"/>
</dbReference>
<keyword evidence="5" id="KW-0997">Cell inner membrane</keyword>
<evidence type="ECO:0000256" key="11">
    <source>
        <dbReference type="SAM" id="Phobius"/>
    </source>
</evidence>
<evidence type="ECO:0000256" key="2">
    <source>
        <dbReference type="ARBA" id="ARBA00021549"/>
    </source>
</evidence>
<dbReference type="Proteomes" id="UP000308891">
    <property type="component" value="Unassembled WGS sequence"/>
</dbReference>
<evidence type="ECO:0000256" key="4">
    <source>
        <dbReference type="ARBA" id="ARBA00022481"/>
    </source>
</evidence>
<name>A0A4T0UX94_9NEIS</name>
<dbReference type="PROSITE" id="PS00409">
    <property type="entry name" value="PROKAR_NTER_METHYL"/>
    <property type="match status" value="1"/>
</dbReference>
<dbReference type="Gene3D" id="3.30.700.10">
    <property type="entry name" value="Glycoprotein, Type 4 Pilin"/>
    <property type="match status" value="1"/>
</dbReference>
<sequence>MPGWRRTDAEGFSLLELVVVLAILGVLLGMAWPALSGWLERRRLLAAADALQDVLSVTQQQALAGDARLYLAFVPLAAGGWQVLRSNLAACRSAACGTQVLGDDDYPGIRLVSTTFSGNQTEFDPVRGLADNGKVVLESRDGLRAGVVLSSVGRIRRCGEGAREAC</sequence>
<comment type="caution">
    <text evidence="13">The sequence shown here is derived from an EMBL/GenBank/DDBJ whole genome shotgun (WGS) entry which is preliminary data.</text>
</comment>
<accession>A0A4T0UX94</accession>
<keyword evidence="8 11" id="KW-0472">Membrane</keyword>
<dbReference type="GO" id="GO:0005886">
    <property type="term" value="C:plasma membrane"/>
    <property type="evidence" value="ECO:0007669"/>
    <property type="project" value="UniProtKB-SubCell"/>
</dbReference>
<reference evidence="13 14" key="1">
    <citation type="submission" date="2019-04" db="EMBL/GenBank/DDBJ databases">
        <title>Crenobacter sp. nov.</title>
        <authorList>
            <person name="Shi S."/>
        </authorList>
    </citation>
    <scope>NUCLEOTIDE SEQUENCE [LARGE SCALE GENOMIC DNA]</scope>
    <source>
        <strain evidence="13 14">GY 70310</strain>
    </source>
</reference>
<dbReference type="AlphaFoldDB" id="A0A4T0UX94"/>
<evidence type="ECO:0000256" key="8">
    <source>
        <dbReference type="ARBA" id="ARBA00023136"/>
    </source>
</evidence>
<evidence type="ECO:0000256" key="3">
    <source>
        <dbReference type="ARBA" id="ARBA00022475"/>
    </source>
</evidence>
<dbReference type="OrthoDB" id="8591153at2"/>
<evidence type="ECO:0000256" key="1">
    <source>
        <dbReference type="ARBA" id="ARBA00004377"/>
    </source>
</evidence>
<dbReference type="NCBIfam" id="TIGR02532">
    <property type="entry name" value="IV_pilin_GFxxxE"/>
    <property type="match status" value="1"/>
</dbReference>
<dbReference type="Pfam" id="PF12019">
    <property type="entry name" value="GspH"/>
    <property type="match status" value="1"/>
</dbReference>
<evidence type="ECO:0000256" key="10">
    <source>
        <dbReference type="ARBA" id="ARBA00030775"/>
    </source>
</evidence>
<keyword evidence="3" id="KW-1003">Cell membrane</keyword>
<evidence type="ECO:0000256" key="6">
    <source>
        <dbReference type="ARBA" id="ARBA00022692"/>
    </source>
</evidence>
<keyword evidence="4" id="KW-0488">Methylation</keyword>
<evidence type="ECO:0000313" key="13">
    <source>
        <dbReference type="EMBL" id="TIC83507.1"/>
    </source>
</evidence>
<dbReference type="InterPro" id="IPR012902">
    <property type="entry name" value="N_methyl_site"/>
</dbReference>
<protein>
    <recommendedName>
        <fullName evidence="2">Type II secretion system protein H</fullName>
    </recommendedName>
    <alternativeName>
        <fullName evidence="10">General secretion pathway protein H</fullName>
    </alternativeName>
</protein>
<evidence type="ECO:0000259" key="12">
    <source>
        <dbReference type="Pfam" id="PF12019"/>
    </source>
</evidence>
<dbReference type="RefSeq" id="WP_136552818.1">
    <property type="nucleotide sequence ID" value="NZ_STGJ01000007.1"/>
</dbReference>
<evidence type="ECO:0000256" key="5">
    <source>
        <dbReference type="ARBA" id="ARBA00022519"/>
    </source>
</evidence>
<feature type="transmembrane region" description="Helical" evidence="11">
    <location>
        <begin position="12"/>
        <end position="35"/>
    </location>
</feature>
<dbReference type="InterPro" id="IPR045584">
    <property type="entry name" value="Pilin-like"/>
</dbReference>
<dbReference type="GO" id="GO:0015628">
    <property type="term" value="P:protein secretion by the type II secretion system"/>
    <property type="evidence" value="ECO:0007669"/>
    <property type="project" value="InterPro"/>
</dbReference>
<evidence type="ECO:0000256" key="9">
    <source>
        <dbReference type="ARBA" id="ARBA00025772"/>
    </source>
</evidence>
<evidence type="ECO:0000256" key="7">
    <source>
        <dbReference type="ARBA" id="ARBA00022989"/>
    </source>
</evidence>
<gene>
    <name evidence="13" type="ORF">E5K04_07750</name>
</gene>
<comment type="subcellular location">
    <subcellularLocation>
        <location evidence="1">Cell inner membrane</location>
        <topology evidence="1">Single-pass membrane protein</topology>
    </subcellularLocation>
</comment>
<dbReference type="Pfam" id="PF07963">
    <property type="entry name" value="N_methyl"/>
    <property type="match status" value="1"/>
</dbReference>
<comment type="similarity">
    <text evidence="9">Belongs to the GSP H family.</text>
</comment>
<dbReference type="InterPro" id="IPR022346">
    <property type="entry name" value="T2SS_GspH"/>
</dbReference>